<gene>
    <name evidence="1" type="ORF">SDC9_149597</name>
</gene>
<reference evidence="1" key="1">
    <citation type="submission" date="2019-08" db="EMBL/GenBank/DDBJ databases">
        <authorList>
            <person name="Kucharzyk K."/>
            <person name="Murdoch R.W."/>
            <person name="Higgins S."/>
            <person name="Loffler F."/>
        </authorList>
    </citation>
    <scope>NUCLEOTIDE SEQUENCE</scope>
</reference>
<comment type="caution">
    <text evidence="1">The sequence shown here is derived from an EMBL/GenBank/DDBJ whole genome shotgun (WGS) entry which is preliminary data.</text>
</comment>
<evidence type="ECO:0000313" key="1">
    <source>
        <dbReference type="EMBL" id="MPN02381.1"/>
    </source>
</evidence>
<dbReference type="EMBL" id="VSSQ01048324">
    <property type="protein sequence ID" value="MPN02381.1"/>
    <property type="molecule type" value="Genomic_DNA"/>
</dbReference>
<sequence length="70" mass="8366">MNFFKPLLKDKLLFFMAGFIYRSVFEGKGDRRRAALNYDTVFHGKLQMVLEERVDFFTHSRPNNLIFLFA</sequence>
<protein>
    <submittedName>
        <fullName evidence="1">Uncharacterized protein</fullName>
    </submittedName>
</protein>
<name>A0A645EK78_9ZZZZ</name>
<accession>A0A645EK78</accession>
<dbReference type="AlphaFoldDB" id="A0A645EK78"/>
<proteinExistence type="predicted"/>
<organism evidence="1">
    <name type="scientific">bioreactor metagenome</name>
    <dbReference type="NCBI Taxonomy" id="1076179"/>
    <lineage>
        <taxon>unclassified sequences</taxon>
        <taxon>metagenomes</taxon>
        <taxon>ecological metagenomes</taxon>
    </lineage>
</organism>